<dbReference type="CDD" id="cd00130">
    <property type="entry name" value="PAS"/>
    <property type="match status" value="1"/>
</dbReference>
<dbReference type="Pfam" id="PF00990">
    <property type="entry name" value="GGDEF"/>
    <property type="match status" value="1"/>
</dbReference>
<name>A0ABS8KV09_9HYPH</name>
<dbReference type="Gene3D" id="3.30.450.20">
    <property type="entry name" value="PAS domain"/>
    <property type="match status" value="3"/>
</dbReference>
<dbReference type="CDD" id="cd01949">
    <property type="entry name" value="GGDEF"/>
    <property type="match status" value="1"/>
</dbReference>
<dbReference type="InterPro" id="IPR000014">
    <property type="entry name" value="PAS"/>
</dbReference>
<protein>
    <recommendedName>
        <fullName evidence="2">diguanylate cyclase</fullName>
        <ecNumber evidence="2">2.7.7.65</ecNumber>
    </recommendedName>
</protein>
<evidence type="ECO:0000256" key="4">
    <source>
        <dbReference type="ARBA" id="ARBA00022692"/>
    </source>
</evidence>
<keyword evidence="12" id="KW-0548">Nucleotidyltransferase</keyword>
<dbReference type="InterPro" id="IPR000700">
    <property type="entry name" value="PAS-assoc_C"/>
</dbReference>
<evidence type="ECO:0000259" key="11">
    <source>
        <dbReference type="PROSITE" id="PS50887"/>
    </source>
</evidence>
<dbReference type="SMART" id="SM00091">
    <property type="entry name" value="PAS"/>
    <property type="match status" value="1"/>
</dbReference>
<keyword evidence="5 8" id="KW-1133">Transmembrane helix</keyword>
<dbReference type="InterPro" id="IPR029787">
    <property type="entry name" value="Nucleotide_cyclase"/>
</dbReference>
<dbReference type="Gene3D" id="3.30.70.270">
    <property type="match status" value="1"/>
</dbReference>
<dbReference type="PANTHER" id="PTHR45138:SF9">
    <property type="entry name" value="DIGUANYLATE CYCLASE DGCM-RELATED"/>
    <property type="match status" value="1"/>
</dbReference>
<feature type="transmembrane region" description="Helical" evidence="8">
    <location>
        <begin position="12"/>
        <end position="31"/>
    </location>
</feature>
<evidence type="ECO:0000256" key="6">
    <source>
        <dbReference type="ARBA" id="ARBA00023136"/>
    </source>
</evidence>
<dbReference type="PROSITE" id="PS50887">
    <property type="entry name" value="GGDEF"/>
    <property type="match status" value="1"/>
</dbReference>
<keyword evidence="6 8" id="KW-0472">Membrane</keyword>
<dbReference type="EC" id="2.7.7.65" evidence="2"/>
<evidence type="ECO:0000256" key="2">
    <source>
        <dbReference type="ARBA" id="ARBA00012528"/>
    </source>
</evidence>
<dbReference type="SUPFAM" id="SSF55073">
    <property type="entry name" value="Nucleotide cyclase"/>
    <property type="match status" value="1"/>
</dbReference>
<feature type="domain" description="PAS" evidence="9">
    <location>
        <begin position="326"/>
        <end position="396"/>
    </location>
</feature>
<dbReference type="PROSITE" id="PS50113">
    <property type="entry name" value="PAC"/>
    <property type="match status" value="1"/>
</dbReference>
<keyword evidence="12" id="KW-0808">Transferase</keyword>
<dbReference type="InterPro" id="IPR033479">
    <property type="entry name" value="dCache_1"/>
</dbReference>
<dbReference type="NCBIfam" id="TIGR00229">
    <property type="entry name" value="sensory_box"/>
    <property type="match status" value="1"/>
</dbReference>
<dbReference type="SMART" id="SM00086">
    <property type="entry name" value="PAC"/>
    <property type="match status" value="1"/>
</dbReference>
<dbReference type="InterPro" id="IPR013655">
    <property type="entry name" value="PAS_fold_3"/>
</dbReference>
<dbReference type="Pfam" id="PF08447">
    <property type="entry name" value="PAS_3"/>
    <property type="match status" value="1"/>
</dbReference>
<evidence type="ECO:0000256" key="3">
    <source>
        <dbReference type="ARBA" id="ARBA00022475"/>
    </source>
</evidence>
<dbReference type="InterPro" id="IPR050469">
    <property type="entry name" value="Diguanylate_Cyclase"/>
</dbReference>
<evidence type="ECO:0000256" key="1">
    <source>
        <dbReference type="ARBA" id="ARBA00004651"/>
    </source>
</evidence>
<evidence type="ECO:0000259" key="10">
    <source>
        <dbReference type="PROSITE" id="PS50113"/>
    </source>
</evidence>
<gene>
    <name evidence="12" type="ORF">LJ725_12890</name>
</gene>
<evidence type="ECO:0000313" key="12">
    <source>
        <dbReference type="EMBL" id="MCC8429869.1"/>
    </source>
</evidence>
<sequence length="634" mass="69736">MNLGPRLRQPVYLAAGLVLVVCFLMLFFSSLRELGLRRDALKAAEVDVANLAQSLVQHAEDSFEMADSLVIGLVHRLEAEGTGPVALARVQSDINFRKGAMGRVRGLFVYDDKGRWLATSETVDLNAFNNSDRDYFRYHRDSTDPGLLIGNPVKSRSGGQWIIPASRRFNNPDGSFAGVVLATIDASYFADFYKRFDLGSTGVITMLQKNGIVLARSVDNETSVGRDLANSALIKDMHGRPSASVYYFQSTFDDSWRLAFYKLSDRFPIIVVATESKEEVLASWREEAIFRMALVFILILLIGSTGYYLVRQLLERQRIAAVMAAKEADFRLLAEESSDMVMRIGLDERILYASPACLRVLGWSPEQITGTPALAGVNPEDLPHVQETVRDLKLGEIEETKLIYRTRHHDGGEIWLETALRATRDNVTGRISGVVAISRDMTEHKDLEARLSTLASQDGLTGIANRRNFDERLQTEWRRAAGDETPLSLLMVDVDNFKKFNDQYGHQAGDACLKAVAQAIAAEARRPGDLAARYGGEEFVLLLPNTDEIGCASVAARMSESLAALNIPHALNPPSKRVTISAGGATGWPGAESANNHPSLIAAADRALYAAKHAGRDRFVMSGQVVAWRGAESA</sequence>
<evidence type="ECO:0000256" key="5">
    <source>
        <dbReference type="ARBA" id="ARBA00022989"/>
    </source>
</evidence>
<dbReference type="SUPFAM" id="SSF55785">
    <property type="entry name" value="PYP-like sensor domain (PAS domain)"/>
    <property type="match status" value="1"/>
</dbReference>
<dbReference type="EMBL" id="JAJISD010000005">
    <property type="protein sequence ID" value="MCC8429869.1"/>
    <property type="molecule type" value="Genomic_DNA"/>
</dbReference>
<dbReference type="PANTHER" id="PTHR45138">
    <property type="entry name" value="REGULATORY COMPONENTS OF SENSORY TRANSDUCTION SYSTEM"/>
    <property type="match status" value="1"/>
</dbReference>
<dbReference type="CDD" id="cd12915">
    <property type="entry name" value="PDC2_DGC_like"/>
    <property type="match status" value="1"/>
</dbReference>
<comment type="caution">
    <text evidence="12">The sequence shown here is derived from an EMBL/GenBank/DDBJ whole genome shotgun (WGS) entry which is preliminary data.</text>
</comment>
<dbReference type="NCBIfam" id="TIGR00254">
    <property type="entry name" value="GGDEF"/>
    <property type="match status" value="1"/>
</dbReference>
<dbReference type="InterPro" id="IPR035965">
    <property type="entry name" value="PAS-like_dom_sf"/>
</dbReference>
<dbReference type="RefSeq" id="WP_230551068.1">
    <property type="nucleotide sequence ID" value="NZ_JAJISD010000005.1"/>
</dbReference>
<keyword evidence="4 8" id="KW-0812">Transmembrane</keyword>
<dbReference type="GO" id="GO:0052621">
    <property type="term" value="F:diguanylate cyclase activity"/>
    <property type="evidence" value="ECO:0007669"/>
    <property type="project" value="UniProtKB-EC"/>
</dbReference>
<feature type="domain" description="PAC" evidence="10">
    <location>
        <begin position="396"/>
        <end position="453"/>
    </location>
</feature>
<proteinExistence type="predicted"/>
<evidence type="ECO:0000313" key="13">
    <source>
        <dbReference type="Proteomes" id="UP001198862"/>
    </source>
</evidence>
<comment type="subcellular location">
    <subcellularLocation>
        <location evidence="1">Cell membrane</location>
        <topology evidence="1">Multi-pass membrane protein</topology>
    </subcellularLocation>
</comment>
<dbReference type="PROSITE" id="PS50112">
    <property type="entry name" value="PAS"/>
    <property type="match status" value="1"/>
</dbReference>
<dbReference type="SMART" id="SM00267">
    <property type="entry name" value="GGDEF"/>
    <property type="match status" value="1"/>
</dbReference>
<dbReference type="InterPro" id="IPR000160">
    <property type="entry name" value="GGDEF_dom"/>
</dbReference>
<dbReference type="Proteomes" id="UP001198862">
    <property type="component" value="Unassembled WGS sequence"/>
</dbReference>
<keyword evidence="3" id="KW-1003">Cell membrane</keyword>
<comment type="catalytic activity">
    <reaction evidence="7">
        <text>2 GTP = 3',3'-c-di-GMP + 2 diphosphate</text>
        <dbReference type="Rhea" id="RHEA:24898"/>
        <dbReference type="ChEBI" id="CHEBI:33019"/>
        <dbReference type="ChEBI" id="CHEBI:37565"/>
        <dbReference type="ChEBI" id="CHEBI:58805"/>
        <dbReference type="EC" id="2.7.7.65"/>
    </reaction>
</comment>
<evidence type="ECO:0000259" key="9">
    <source>
        <dbReference type="PROSITE" id="PS50112"/>
    </source>
</evidence>
<keyword evidence="13" id="KW-1185">Reference proteome</keyword>
<dbReference type="CDD" id="cd12914">
    <property type="entry name" value="PDC1_DGC_like"/>
    <property type="match status" value="1"/>
</dbReference>
<feature type="transmembrane region" description="Helical" evidence="8">
    <location>
        <begin position="288"/>
        <end position="310"/>
    </location>
</feature>
<dbReference type="InterPro" id="IPR001610">
    <property type="entry name" value="PAC"/>
</dbReference>
<reference evidence="12 13" key="1">
    <citation type="submission" date="2021-11" db="EMBL/GenBank/DDBJ databases">
        <authorList>
            <person name="Lee D.-H."/>
            <person name="Kim S.-B."/>
        </authorList>
    </citation>
    <scope>NUCLEOTIDE SEQUENCE [LARGE SCALE GENOMIC DNA]</scope>
    <source>
        <strain evidence="12 13">KCTC 52223</strain>
    </source>
</reference>
<organism evidence="12 13">
    <name type="scientific">Reyranella aquatilis</name>
    <dbReference type="NCBI Taxonomy" id="2035356"/>
    <lineage>
        <taxon>Bacteria</taxon>
        <taxon>Pseudomonadati</taxon>
        <taxon>Pseudomonadota</taxon>
        <taxon>Alphaproteobacteria</taxon>
        <taxon>Hyphomicrobiales</taxon>
        <taxon>Reyranellaceae</taxon>
        <taxon>Reyranella</taxon>
    </lineage>
</organism>
<dbReference type="Pfam" id="PF02743">
    <property type="entry name" value="dCache_1"/>
    <property type="match status" value="1"/>
</dbReference>
<feature type="domain" description="GGDEF" evidence="11">
    <location>
        <begin position="485"/>
        <end position="624"/>
    </location>
</feature>
<accession>A0ABS8KV09</accession>
<evidence type="ECO:0000256" key="8">
    <source>
        <dbReference type="SAM" id="Phobius"/>
    </source>
</evidence>
<dbReference type="InterPro" id="IPR043128">
    <property type="entry name" value="Rev_trsase/Diguanyl_cyclase"/>
</dbReference>
<evidence type="ECO:0000256" key="7">
    <source>
        <dbReference type="ARBA" id="ARBA00034247"/>
    </source>
</evidence>